<dbReference type="RefSeq" id="XP_017986638.1">
    <property type="nucleotide sequence ID" value="XM_018131474.1"/>
</dbReference>
<feature type="compositionally biased region" description="Low complexity" evidence="1">
    <location>
        <begin position="184"/>
        <end position="193"/>
    </location>
</feature>
<dbReference type="Pfam" id="PF09791">
    <property type="entry name" value="Oxidored-like"/>
    <property type="match status" value="1"/>
</dbReference>
<feature type="domain" description="Oxidoreductase-like" evidence="2">
    <location>
        <begin position="74"/>
        <end position="117"/>
    </location>
</feature>
<evidence type="ECO:0000313" key="4">
    <source>
        <dbReference type="Proteomes" id="UP000243052"/>
    </source>
</evidence>
<accession>A0A109UYT5</accession>
<gene>
    <name evidence="3" type="ORF">AW171_hschr31483</name>
</gene>
<name>A0A109UYT5_9SACH</name>
<organism evidence="3 4">
    <name type="scientific">Eremothecium sinecaudum</name>
    <dbReference type="NCBI Taxonomy" id="45286"/>
    <lineage>
        <taxon>Eukaryota</taxon>
        <taxon>Fungi</taxon>
        <taxon>Dikarya</taxon>
        <taxon>Ascomycota</taxon>
        <taxon>Saccharomycotina</taxon>
        <taxon>Saccharomycetes</taxon>
        <taxon>Saccharomycetales</taxon>
        <taxon>Saccharomycetaceae</taxon>
        <taxon>Eremothecium</taxon>
    </lineage>
</organism>
<dbReference type="OrthoDB" id="10064411at2759"/>
<dbReference type="GO" id="GO:0005739">
    <property type="term" value="C:mitochondrion"/>
    <property type="evidence" value="ECO:0007669"/>
    <property type="project" value="TreeGrafter"/>
</dbReference>
<dbReference type="InterPro" id="IPR039251">
    <property type="entry name" value="OXLD1"/>
</dbReference>
<dbReference type="STRING" id="45286.A0A109UYT5"/>
<dbReference type="PANTHER" id="PTHR21193:SF3">
    <property type="entry name" value="OXIDOREDUCTASE-LIKE DOMAIN-CONTAINING PROTEIN 1"/>
    <property type="match status" value="1"/>
</dbReference>
<evidence type="ECO:0000313" key="3">
    <source>
        <dbReference type="EMBL" id="AMD19642.1"/>
    </source>
</evidence>
<sequence length="224" mass="25773">MYNHGYRASLYFGRSYTCLRLLHNKSTAKMTFEGNTKEIKTSAEERMKGVFGNRLKGEPPKSSSRMLVQESRVIGGVTVPAKPIPPDNCCMSGCVQCVWLLYNDDVHEWRSKRKMAAEALKGTNIIWPVDFNPPLRLLDIANVPISLRKKKLDLEERAKKKTVFTFPKREQPPPQDDTKKEVFQETQEAQEAQEANEEDGEWDNVPTFIKTFTEFEKKKTQKQA</sequence>
<dbReference type="AlphaFoldDB" id="A0A109UYT5"/>
<dbReference type="EMBL" id="CP014243">
    <property type="protein sequence ID" value="AMD19642.1"/>
    <property type="molecule type" value="Genomic_DNA"/>
</dbReference>
<dbReference type="InterPro" id="IPR019180">
    <property type="entry name" value="Oxidoreductase-like_N"/>
</dbReference>
<protein>
    <submittedName>
        <fullName evidence="3">HCL509Wp</fullName>
    </submittedName>
</protein>
<feature type="compositionally biased region" description="Basic and acidic residues" evidence="1">
    <location>
        <begin position="167"/>
        <end position="183"/>
    </location>
</feature>
<reference evidence="3 4" key="1">
    <citation type="submission" date="2016-01" db="EMBL/GenBank/DDBJ databases">
        <title>Genome sequence of the yeast Holleya sinecauda.</title>
        <authorList>
            <person name="Dietrich F.S."/>
        </authorList>
    </citation>
    <scope>NUCLEOTIDE SEQUENCE [LARGE SCALE GENOMIC DNA]</scope>
    <source>
        <strain evidence="3 4">ATCC 58844</strain>
    </source>
</reference>
<dbReference type="PANTHER" id="PTHR21193">
    <property type="entry name" value="OXIDOREDUCTASE-LIKE DOMAIN-CONTAINING PROTEIN 1"/>
    <property type="match status" value="1"/>
</dbReference>
<dbReference type="GeneID" id="28722847"/>
<evidence type="ECO:0000259" key="2">
    <source>
        <dbReference type="Pfam" id="PF09791"/>
    </source>
</evidence>
<proteinExistence type="predicted"/>
<keyword evidence="4" id="KW-1185">Reference proteome</keyword>
<feature type="region of interest" description="Disordered" evidence="1">
    <location>
        <begin position="164"/>
        <end position="204"/>
    </location>
</feature>
<evidence type="ECO:0000256" key="1">
    <source>
        <dbReference type="SAM" id="MobiDB-lite"/>
    </source>
</evidence>
<dbReference type="Proteomes" id="UP000243052">
    <property type="component" value="Chromosome iii"/>
</dbReference>